<evidence type="ECO:0000256" key="8">
    <source>
        <dbReference type="SAM" id="Phobius"/>
    </source>
</evidence>
<organism evidence="9">
    <name type="scientific">freshwater metagenome</name>
    <dbReference type="NCBI Taxonomy" id="449393"/>
    <lineage>
        <taxon>unclassified sequences</taxon>
        <taxon>metagenomes</taxon>
        <taxon>ecological metagenomes</taxon>
    </lineage>
</organism>
<dbReference type="HAMAP" id="MF_00454">
    <property type="entry name" value="FluC"/>
    <property type="match status" value="1"/>
</dbReference>
<reference evidence="9" key="1">
    <citation type="submission" date="2020-05" db="EMBL/GenBank/DDBJ databases">
        <authorList>
            <person name="Chiriac C."/>
            <person name="Salcher M."/>
            <person name="Ghai R."/>
            <person name="Kavagutti S V."/>
        </authorList>
    </citation>
    <scope>NUCLEOTIDE SEQUENCE</scope>
</reference>
<evidence type="ECO:0000256" key="5">
    <source>
        <dbReference type="ARBA" id="ARBA00023136"/>
    </source>
</evidence>
<keyword evidence="4 8" id="KW-1133">Transmembrane helix</keyword>
<keyword evidence="3 8" id="KW-0812">Transmembrane</keyword>
<name>A0A6J7K2H3_9ZZZZ</name>
<sequence>MSPRHLRAADLLLVAAGGAAGALARHGTDVAAGDTLFPWATLAINVVGAFALGLLPAIAAVGRSHRCSLLLGPGLLGGFTTVSAWAGQVRELAASGHAPLAGLHLAVTLGAGLLAASLGQRIAHRPEPEEATR</sequence>
<dbReference type="Pfam" id="PF02537">
    <property type="entry name" value="CRCB"/>
    <property type="match status" value="1"/>
</dbReference>
<keyword evidence="5 8" id="KW-0472">Membrane</keyword>
<feature type="transmembrane region" description="Helical" evidence="8">
    <location>
        <begin position="98"/>
        <end position="118"/>
    </location>
</feature>
<accession>A0A6J7K2H3</accession>
<evidence type="ECO:0000313" key="9">
    <source>
        <dbReference type="EMBL" id="CAB4950220.1"/>
    </source>
</evidence>
<dbReference type="AlphaFoldDB" id="A0A6J7K2H3"/>
<keyword evidence="2" id="KW-1003">Cell membrane</keyword>
<dbReference type="GO" id="GO:1903425">
    <property type="term" value="F:fluoride transmembrane transporter activity"/>
    <property type="evidence" value="ECO:0007669"/>
    <property type="project" value="TreeGrafter"/>
</dbReference>
<dbReference type="InterPro" id="IPR003691">
    <property type="entry name" value="FluC"/>
</dbReference>
<gene>
    <name evidence="9" type="ORF">UFOPK3662_02496</name>
</gene>
<feature type="transmembrane region" description="Helical" evidence="8">
    <location>
        <begin position="40"/>
        <end position="61"/>
    </location>
</feature>
<protein>
    <submittedName>
        <fullName evidence="9">Unannotated protein</fullName>
    </submittedName>
</protein>
<proteinExistence type="inferred from homology"/>
<comment type="subcellular location">
    <subcellularLocation>
        <location evidence="1">Cell membrane</location>
        <topology evidence="1">Multi-pass membrane protein</topology>
    </subcellularLocation>
</comment>
<comment type="catalytic activity">
    <reaction evidence="7">
        <text>fluoride(in) = fluoride(out)</text>
        <dbReference type="Rhea" id="RHEA:76159"/>
        <dbReference type="ChEBI" id="CHEBI:17051"/>
    </reaction>
    <physiologicalReaction direction="left-to-right" evidence="7">
        <dbReference type="Rhea" id="RHEA:76160"/>
    </physiologicalReaction>
</comment>
<comment type="similarity">
    <text evidence="6">Belongs to the fluoride channel Fluc/FEX (TC 1.A.43) family.</text>
</comment>
<dbReference type="EMBL" id="CAFBMW010000021">
    <property type="protein sequence ID" value="CAB4950220.1"/>
    <property type="molecule type" value="Genomic_DNA"/>
</dbReference>
<evidence type="ECO:0000256" key="1">
    <source>
        <dbReference type="ARBA" id="ARBA00004651"/>
    </source>
</evidence>
<dbReference type="PANTHER" id="PTHR28259:SF1">
    <property type="entry name" value="FLUORIDE EXPORT PROTEIN 1-RELATED"/>
    <property type="match status" value="1"/>
</dbReference>
<dbReference type="GO" id="GO:0005886">
    <property type="term" value="C:plasma membrane"/>
    <property type="evidence" value="ECO:0007669"/>
    <property type="project" value="UniProtKB-SubCell"/>
</dbReference>
<dbReference type="PANTHER" id="PTHR28259">
    <property type="entry name" value="FLUORIDE EXPORT PROTEIN 1-RELATED"/>
    <property type="match status" value="1"/>
</dbReference>
<evidence type="ECO:0000256" key="7">
    <source>
        <dbReference type="ARBA" id="ARBA00035585"/>
    </source>
</evidence>
<evidence type="ECO:0000256" key="3">
    <source>
        <dbReference type="ARBA" id="ARBA00022692"/>
    </source>
</evidence>
<evidence type="ECO:0000256" key="6">
    <source>
        <dbReference type="ARBA" id="ARBA00035120"/>
    </source>
</evidence>
<evidence type="ECO:0000256" key="4">
    <source>
        <dbReference type="ARBA" id="ARBA00022989"/>
    </source>
</evidence>
<feature type="transmembrane region" description="Helical" evidence="8">
    <location>
        <begin position="68"/>
        <end position="86"/>
    </location>
</feature>
<evidence type="ECO:0000256" key="2">
    <source>
        <dbReference type="ARBA" id="ARBA00022475"/>
    </source>
</evidence>